<evidence type="ECO:0000259" key="2">
    <source>
        <dbReference type="Pfam" id="PF13276"/>
    </source>
</evidence>
<gene>
    <name evidence="3" type="ORF">A9D01_11430</name>
</gene>
<dbReference type="EMBL" id="CP024932">
    <property type="protein sequence ID" value="ATZ09262.1"/>
    <property type="molecule type" value="Genomic_DNA"/>
</dbReference>
<evidence type="ECO:0000313" key="3">
    <source>
        <dbReference type="EMBL" id="ATZ09262.1"/>
    </source>
</evidence>
<proteinExistence type="predicted"/>
<dbReference type="InterPro" id="IPR025948">
    <property type="entry name" value="HTH-like_dom"/>
</dbReference>
<reference evidence="3 4" key="1">
    <citation type="submission" date="2017-11" db="EMBL/GenBank/DDBJ databases">
        <title>Whole genome sequencing of cultured pathogen.</title>
        <authorList>
            <person name="Hoffmann M."/>
            <person name="Sanchez M."/>
            <person name="Timme R."/>
            <person name="Nudel K."/>
            <person name="Bry L."/>
        </authorList>
    </citation>
    <scope>NUCLEOTIDE SEQUENCE [LARGE SCALE GENOMIC DNA]</scope>
    <source>
        <strain evidence="3 4">216</strain>
    </source>
</reference>
<evidence type="ECO:0000313" key="4">
    <source>
        <dbReference type="Proteomes" id="UP000231994"/>
    </source>
</evidence>
<dbReference type="AlphaFoldDB" id="A0ABC8CLU7"/>
<name>A0ABC8CLU7_CORST</name>
<feature type="domain" description="HTH-like" evidence="2">
    <location>
        <begin position="50"/>
        <end position="102"/>
    </location>
</feature>
<feature type="compositionally biased region" description="Polar residues" evidence="1">
    <location>
        <begin position="108"/>
        <end position="127"/>
    </location>
</feature>
<protein>
    <recommendedName>
        <fullName evidence="2">HTH-like domain-containing protein</fullName>
    </recommendedName>
</protein>
<organism evidence="3 4">
    <name type="scientific">Corynebacterium striatum</name>
    <dbReference type="NCBI Taxonomy" id="43770"/>
    <lineage>
        <taxon>Bacteria</taxon>
        <taxon>Bacillati</taxon>
        <taxon>Actinomycetota</taxon>
        <taxon>Actinomycetes</taxon>
        <taxon>Mycobacteriales</taxon>
        <taxon>Corynebacteriaceae</taxon>
        <taxon>Corynebacterium</taxon>
    </lineage>
</organism>
<accession>A0ABC8CLU7</accession>
<evidence type="ECO:0000256" key="1">
    <source>
        <dbReference type="SAM" id="MobiDB-lite"/>
    </source>
</evidence>
<dbReference type="RefSeq" id="WP_080974852.1">
    <property type="nucleotide sequence ID" value="NZ_CAXONJ010000019.1"/>
</dbReference>
<dbReference type="Proteomes" id="UP000231994">
    <property type="component" value="Chromosome"/>
</dbReference>
<dbReference type="Pfam" id="PF13276">
    <property type="entry name" value="HTH_21"/>
    <property type="match status" value="1"/>
</dbReference>
<sequence>MIRFVDEHRNRFCVEFICKTLNTHREGGFLSSRGYRQSKARGLSARALRDAALVEHLRDVHAENYGVYGVRKMCRVLRRQGIGIGRERTAWLMRSAGLSCKNKGGGTNHNAQTQGLGSSTRLGKSGI</sequence>
<feature type="region of interest" description="Disordered" evidence="1">
    <location>
        <begin position="103"/>
        <end position="127"/>
    </location>
</feature>